<keyword evidence="2" id="KW-1015">Disulfide bond</keyword>
<dbReference type="SUPFAM" id="SSF47090">
    <property type="entry name" value="PGBD-like"/>
    <property type="match status" value="1"/>
</dbReference>
<dbReference type="InterPro" id="IPR036366">
    <property type="entry name" value="PGBDSf"/>
</dbReference>
<dbReference type="InterPro" id="IPR000177">
    <property type="entry name" value="Apple"/>
</dbReference>
<proteinExistence type="predicted"/>
<dbReference type="SUPFAM" id="SSF57414">
    <property type="entry name" value="Hairpin loop containing domain-like"/>
    <property type="match status" value="1"/>
</dbReference>
<dbReference type="Gene3D" id="3.50.4.10">
    <property type="entry name" value="Hepatocyte Growth Factor"/>
    <property type="match status" value="1"/>
</dbReference>
<dbReference type="eggNOG" id="COG3409">
    <property type="taxonomic scope" value="Bacteria"/>
</dbReference>
<dbReference type="GO" id="GO:0005576">
    <property type="term" value="C:extracellular region"/>
    <property type="evidence" value="ECO:0007669"/>
    <property type="project" value="InterPro"/>
</dbReference>
<organism evidence="6">
    <name type="scientific">Chelativorans sp. (strain BNC1)</name>
    <dbReference type="NCBI Taxonomy" id="266779"/>
    <lineage>
        <taxon>Bacteria</taxon>
        <taxon>Pseudomonadati</taxon>
        <taxon>Pseudomonadota</taxon>
        <taxon>Alphaproteobacteria</taxon>
        <taxon>Hyphomicrobiales</taxon>
        <taxon>Phyllobacteriaceae</taxon>
        <taxon>Chelativorans</taxon>
    </lineage>
</organism>
<dbReference type="InterPro" id="IPR036365">
    <property type="entry name" value="PGBD-like_sf"/>
</dbReference>
<feature type="domain" description="Apple" evidence="5">
    <location>
        <begin position="165"/>
        <end position="232"/>
    </location>
</feature>
<accession>Q11FM9</accession>
<name>Q11FM9_CHESB</name>
<dbReference type="InterPro" id="IPR002477">
    <property type="entry name" value="Peptidoglycan-bd-like"/>
</dbReference>
<dbReference type="CDD" id="cd01100">
    <property type="entry name" value="APPLE_Factor_XI_like"/>
    <property type="match status" value="1"/>
</dbReference>
<evidence type="ECO:0000256" key="1">
    <source>
        <dbReference type="ARBA" id="ARBA00022737"/>
    </source>
</evidence>
<dbReference type="Pfam" id="PF00024">
    <property type="entry name" value="PAN_1"/>
    <property type="match status" value="1"/>
</dbReference>
<dbReference type="KEGG" id="mes:Meso_2412"/>
<reference evidence="6" key="1">
    <citation type="submission" date="2006-06" db="EMBL/GenBank/DDBJ databases">
        <title>Complete sequence of chromosome of Chelativorans sp. BNC1.</title>
        <authorList>
            <consortium name="US DOE Joint Genome Institute"/>
            <person name="Copeland A."/>
            <person name="Lucas S."/>
            <person name="Lapidus A."/>
            <person name="Barry K."/>
            <person name="Detter J.C."/>
            <person name="Glavina del Rio T."/>
            <person name="Hammon N."/>
            <person name="Israni S."/>
            <person name="Dalin E."/>
            <person name="Tice H."/>
            <person name="Pitluck S."/>
            <person name="Chertkov O."/>
            <person name="Brettin T."/>
            <person name="Bruce D."/>
            <person name="Han C."/>
            <person name="Tapia R."/>
            <person name="Gilna P."/>
            <person name="Schmutz J."/>
            <person name="Larimer F."/>
            <person name="Land M."/>
            <person name="Hauser L."/>
            <person name="Kyrpides N."/>
            <person name="Mikhailova N."/>
            <person name="Richardson P."/>
        </authorList>
    </citation>
    <scope>NUCLEOTIDE SEQUENCE</scope>
    <source>
        <strain evidence="6">BNC1</strain>
    </source>
</reference>
<sequence precursor="true">MGKVPIGAVTVLALSFWTSFSALAQVRGEDLFRLGIQLLQQGTQPPPAAPRRAPERQAAPTVKKQPRAPAQDRAQIAEIQRLLNELGYPAGPVDGQMGSKTRQAIANFQRETGQAVTGQPDPVLLAVLRGVHARGNGATAGSRPPAQVAAGQGPETGFTIMEGYDLPYSDYRSGLSDPTLRGISTVECQRACAADGLCQAFTYNRQAQVCILKNSVPEPTLFGGAVSGIKGAGSQPRQSAGQSTVAAGPEPTYVDFVHLALLAGPAAYAAQREVAGVAYRLATTDQAACRELSARLGGLSRDVFAARDFVVESADQFDRALAGLDPARRTLQVRLSREVTLGPYDFQSKGYPLPGIPLARGGRLELWDRQSAPPCDAGLPLHHALPQNAMDIVRIGLGSLSAELTGAPAAPLLPLGEEAARAFESRNSKRNVELVAQLRLEPPEEAFGPLRGRILSLAVRDASTGDLLHSFPIAPESADIAGNPAAPGYEPTHADFVHLALMSDLEAYLAQAEVAGLAYMKAVADEKECQRIYRVQQTDEFARRELLAEAARRLRDLAERLPSLPRRFEIPIEARYRLDEYDFDRQGFPFASYQKPENWILEPGIVRLPGGVRPSFCAGNDWGLFGIDYNTAPGFTGLGAQHNGVPGADFIPMSTDRARAFRAAGHNEVLVKARLIVEPRPHGRGPLVGRILAASAHDPASGELLHAFEISQEGSGGATEAAAGPAAAWDGELKAALLGPVIEPALAREKFNQAALSYFQQHSHDIDKGNPPPGSPLPMEAIRGVAPEVVVGRNQERLRAALRENTPQVPLTVTADRRYTAYYREGTGITLEAFSTPVPGEDPLRGVKLSSQDLPLYQGKLEVDRAAASFRAMIVSQTHFYYDLELDRLLQHDPIPISLEEAAARRLTGFGSNRDEIIGHWEMELLGARMENNQPVISARLKRLSFRWASDDAPLATIEADALPTVAGIRAAVAAALPKPASAGNMVAAPAGAPLGAEMVDLLQLRFVPESVDDAFIERMMISRFAYEAAMEKRGQEPLWGRFFPDVSTYPDAAARAGRLAEFRAWSEARAEAVPANLTISLELNNGAAPFEWSGQGPHRNGCDSARPSGERQAERTEKTVLSATLCEYLDAAWATPEPILFIGTYSQPQDYPHSAARGPRSWCNSDPYCEAIDDAMSELEMDTQLSILDLIRLDRLPVLDEAARELGGKLRLEIEVAPKAAILAKKWPDSIWKAARRKAEPFDEEHGLGLVVPPDDRPLEATAMLLDATALAARLVDVQAGKVVLEPPLLTPAPLPDELLQAPLSRILNLDVLGIRLGNSFEEAEGLIREHMDVGHVMTADRAGQLEVATGKLLPYTSGKLFMSRDQRELIAIYDEPPAAPGVVLGIWRLLRVPQGSVNAAGLKATLTQRYGEPSAVKDVSPTGTDKGVVFAWWDAAPDRNDCWNLQRLDHGSPWRGQQGTGIPPPPFLSGHTYPALGSAYDFEPGVSGENKALSTFCPPILGVRYATYPVAPGSESMADEVLTWLSDHRGYAKRLFESRAAGPSEAPQSSTNIKF</sequence>
<evidence type="ECO:0000256" key="4">
    <source>
        <dbReference type="SAM" id="SignalP"/>
    </source>
</evidence>
<dbReference type="EMBL" id="CP000390">
    <property type="protein sequence ID" value="ABG63796.1"/>
    <property type="molecule type" value="Genomic_DNA"/>
</dbReference>
<dbReference type="Pfam" id="PF01471">
    <property type="entry name" value="PG_binding_1"/>
    <property type="match status" value="1"/>
</dbReference>
<dbReference type="SMART" id="SM00223">
    <property type="entry name" value="APPLE"/>
    <property type="match status" value="1"/>
</dbReference>
<dbReference type="Gene3D" id="1.10.101.10">
    <property type="entry name" value="PGBD-like superfamily/PGBD"/>
    <property type="match status" value="1"/>
</dbReference>
<feature type="chain" id="PRO_5004180045" evidence="4">
    <location>
        <begin position="25"/>
        <end position="1557"/>
    </location>
</feature>
<feature type="signal peptide" evidence="4">
    <location>
        <begin position="1"/>
        <end position="24"/>
    </location>
</feature>
<dbReference type="InterPro" id="IPR003609">
    <property type="entry name" value="Pan_app"/>
</dbReference>
<dbReference type="OrthoDB" id="1522627at2"/>
<keyword evidence="4" id="KW-0732">Signal</keyword>
<evidence type="ECO:0000256" key="3">
    <source>
        <dbReference type="SAM" id="MobiDB-lite"/>
    </source>
</evidence>
<feature type="region of interest" description="Disordered" evidence="3">
    <location>
        <begin position="1093"/>
        <end position="1117"/>
    </location>
</feature>
<dbReference type="STRING" id="266779.Meso_2412"/>
<feature type="region of interest" description="Disordered" evidence="3">
    <location>
        <begin position="42"/>
        <end position="72"/>
    </location>
</feature>
<dbReference type="HOGENOM" id="CLU_246088_0_0_5"/>
<dbReference type="GO" id="GO:0006508">
    <property type="term" value="P:proteolysis"/>
    <property type="evidence" value="ECO:0007669"/>
    <property type="project" value="InterPro"/>
</dbReference>
<evidence type="ECO:0000259" key="5">
    <source>
        <dbReference type="SMART" id="SM00223"/>
    </source>
</evidence>
<keyword evidence="1" id="KW-0677">Repeat</keyword>
<evidence type="ECO:0000313" key="6">
    <source>
        <dbReference type="EMBL" id="ABG63796.1"/>
    </source>
</evidence>
<gene>
    <name evidence="6" type="ordered locus">Meso_2412</name>
</gene>
<evidence type="ECO:0000256" key="2">
    <source>
        <dbReference type="ARBA" id="ARBA00023157"/>
    </source>
</evidence>
<protein>
    <submittedName>
        <fullName evidence="6">Peptidoglycan-binding domain 1</fullName>
    </submittedName>
</protein>